<keyword evidence="4" id="KW-1185">Reference proteome</keyword>
<feature type="chain" id="PRO_5047081996" description="Lipoprotein" evidence="2">
    <location>
        <begin position="28"/>
        <end position="199"/>
    </location>
</feature>
<name>A0ABN2ISJ8_9ACTN</name>
<feature type="region of interest" description="Disordered" evidence="1">
    <location>
        <begin position="32"/>
        <end position="67"/>
    </location>
</feature>
<feature type="compositionally biased region" description="Low complexity" evidence="1">
    <location>
        <begin position="42"/>
        <end position="51"/>
    </location>
</feature>
<evidence type="ECO:0000313" key="4">
    <source>
        <dbReference type="Proteomes" id="UP001500618"/>
    </source>
</evidence>
<dbReference type="Proteomes" id="UP001500618">
    <property type="component" value="Unassembled WGS sequence"/>
</dbReference>
<evidence type="ECO:0008006" key="5">
    <source>
        <dbReference type="Google" id="ProtNLM"/>
    </source>
</evidence>
<protein>
    <recommendedName>
        <fullName evidence="5">Lipoprotein</fullName>
    </recommendedName>
</protein>
<evidence type="ECO:0000256" key="1">
    <source>
        <dbReference type="SAM" id="MobiDB-lite"/>
    </source>
</evidence>
<keyword evidence="2" id="KW-0732">Signal</keyword>
<gene>
    <name evidence="3" type="ORF">GCM10009765_70270</name>
</gene>
<accession>A0ABN2ISJ8</accession>
<reference evidence="3 4" key="1">
    <citation type="journal article" date="2019" name="Int. J. Syst. Evol. Microbiol.">
        <title>The Global Catalogue of Microorganisms (GCM) 10K type strain sequencing project: providing services to taxonomists for standard genome sequencing and annotation.</title>
        <authorList>
            <consortium name="The Broad Institute Genomics Platform"/>
            <consortium name="The Broad Institute Genome Sequencing Center for Infectious Disease"/>
            <person name="Wu L."/>
            <person name="Ma J."/>
        </authorList>
    </citation>
    <scope>NUCLEOTIDE SEQUENCE [LARGE SCALE GENOMIC DNA]</scope>
    <source>
        <strain evidence="3 4">JCM 14718</strain>
    </source>
</reference>
<evidence type="ECO:0000313" key="3">
    <source>
        <dbReference type="EMBL" id="GAA1710917.1"/>
    </source>
</evidence>
<dbReference type="RefSeq" id="WP_344314445.1">
    <property type="nucleotide sequence ID" value="NZ_BAAANY010000036.1"/>
</dbReference>
<dbReference type="PROSITE" id="PS51257">
    <property type="entry name" value="PROKAR_LIPOPROTEIN"/>
    <property type="match status" value="1"/>
</dbReference>
<comment type="caution">
    <text evidence="3">The sequence shown here is derived from an EMBL/GenBank/DDBJ whole genome shotgun (WGS) entry which is preliminary data.</text>
</comment>
<dbReference type="EMBL" id="BAAANY010000036">
    <property type="protein sequence ID" value="GAA1710917.1"/>
    <property type="molecule type" value="Genomic_DNA"/>
</dbReference>
<organism evidence="3 4">
    <name type="scientific">Fodinicola feengrottensis</name>
    <dbReference type="NCBI Taxonomy" id="435914"/>
    <lineage>
        <taxon>Bacteria</taxon>
        <taxon>Bacillati</taxon>
        <taxon>Actinomycetota</taxon>
        <taxon>Actinomycetes</taxon>
        <taxon>Mycobacteriales</taxon>
        <taxon>Fodinicola</taxon>
    </lineage>
</organism>
<proteinExistence type="predicted"/>
<sequence>MTGHFKRLVRIVAVVALAGLALGAATACGKPTQPGGLPPAPSTSSGGNPTPSTSPSPSLTPPVAVTTGTAEEQIDAQTRSFITKALPQAYVAPASRRRGLLEPVAMEPAIGIYLNQMSALDQQNQEQRVEEQIISLTIQRSGSTALANTCVDSTKGGLFDKKTNRQLTRGVPREVLLFTLKSEKNVWKVSGTSAKGQKC</sequence>
<evidence type="ECO:0000256" key="2">
    <source>
        <dbReference type="SAM" id="SignalP"/>
    </source>
</evidence>
<feature type="signal peptide" evidence="2">
    <location>
        <begin position="1"/>
        <end position="27"/>
    </location>
</feature>